<comment type="caution">
    <text evidence="2">The sequence shown here is derived from an EMBL/GenBank/DDBJ whole genome shotgun (WGS) entry which is preliminary data.</text>
</comment>
<evidence type="ECO:0000259" key="1">
    <source>
        <dbReference type="Pfam" id="PF04443"/>
    </source>
</evidence>
<reference evidence="2" key="1">
    <citation type="journal article" date="2014" name="Int. J. Syst. Evol. Microbiol.">
        <title>Complete genome sequence of Corynebacterium casei LMG S-19264T (=DSM 44701T), isolated from a smear-ripened cheese.</title>
        <authorList>
            <consortium name="US DOE Joint Genome Institute (JGI-PGF)"/>
            <person name="Walter F."/>
            <person name="Albersmeier A."/>
            <person name="Kalinowski J."/>
            <person name="Ruckert C."/>
        </authorList>
    </citation>
    <scope>NUCLEOTIDE SEQUENCE</scope>
    <source>
        <strain evidence="2">CGMCC 1.15322</strain>
    </source>
</reference>
<sequence>MAPPALIADLLAFLADNNPSGEAFDRQALALFAHQFQHNLPFQRFCQQRGKTLRTVRSWRDIPAVPISAFKALTLSCIPPDQAERVFMTSGTTQAEVKGKHHHPSLAVYDASMICNFGQRFMAGGGRIRMGILFPDEILLPNSSLAHYLALAVREFGTDASHCLLTQQGLDTARVIVELERAQQTGEPYALLGASYSFVHLLDELQRLGKTFHLPPGSRVLDTGGFKGQSRELSMTEFYAQLSGTLGISTDQCINMYGMTELSTQFYDDGNSTPPSVKSGPHWIRTRVVEPLSGEELPRGQQGILAHCDLANFNSVTTILTEDVGIAVDGGFLLLGRAQGSAAKGCSLAVEEFLQAAAA</sequence>
<dbReference type="AlphaFoldDB" id="A0A916WB14"/>
<dbReference type="RefSeq" id="WP_188705482.1">
    <property type="nucleotide sequence ID" value="NZ_BMIG01000001.1"/>
</dbReference>
<dbReference type="Pfam" id="PF04443">
    <property type="entry name" value="LuxE"/>
    <property type="match status" value="1"/>
</dbReference>
<gene>
    <name evidence="2" type="ORF">GCM10011496_00880</name>
</gene>
<dbReference type="InterPro" id="IPR007534">
    <property type="entry name" value="LuxE"/>
</dbReference>
<accession>A0A916WB14</accession>
<reference evidence="2" key="2">
    <citation type="submission" date="2020-09" db="EMBL/GenBank/DDBJ databases">
        <authorList>
            <person name="Sun Q."/>
            <person name="Zhou Y."/>
        </authorList>
    </citation>
    <scope>NUCLEOTIDE SEQUENCE</scope>
    <source>
        <strain evidence="2">CGMCC 1.15322</strain>
    </source>
</reference>
<dbReference type="EMBL" id="BMIG01000001">
    <property type="protein sequence ID" value="GGA84221.1"/>
    <property type="molecule type" value="Genomic_DNA"/>
</dbReference>
<protein>
    <submittedName>
        <fullName evidence="2">Coenzyme F390 synthetase</fullName>
    </submittedName>
</protein>
<dbReference type="GO" id="GO:0047474">
    <property type="term" value="F:long-chain fatty acid--protein ligase activity"/>
    <property type="evidence" value="ECO:0007669"/>
    <property type="project" value="InterPro"/>
</dbReference>
<dbReference type="InterPro" id="IPR042099">
    <property type="entry name" value="ANL_N_sf"/>
</dbReference>
<dbReference type="Gene3D" id="3.40.50.12780">
    <property type="entry name" value="N-terminal domain of ligase-like"/>
    <property type="match status" value="1"/>
</dbReference>
<name>A0A916WB14_9BURK</name>
<feature type="domain" description="Acyl-protein synthetase LuxE" evidence="1">
    <location>
        <begin position="22"/>
        <end position="353"/>
    </location>
</feature>
<evidence type="ECO:0000313" key="2">
    <source>
        <dbReference type="EMBL" id="GGA84221.1"/>
    </source>
</evidence>
<evidence type="ECO:0000313" key="3">
    <source>
        <dbReference type="Proteomes" id="UP000620596"/>
    </source>
</evidence>
<proteinExistence type="predicted"/>
<organism evidence="2 3">
    <name type="scientific">Polaromonas eurypsychrophila</name>
    <dbReference type="NCBI Taxonomy" id="1614635"/>
    <lineage>
        <taxon>Bacteria</taxon>
        <taxon>Pseudomonadati</taxon>
        <taxon>Pseudomonadota</taxon>
        <taxon>Betaproteobacteria</taxon>
        <taxon>Burkholderiales</taxon>
        <taxon>Comamonadaceae</taxon>
        <taxon>Polaromonas</taxon>
    </lineage>
</organism>
<keyword evidence="3" id="KW-1185">Reference proteome</keyword>
<dbReference type="GO" id="GO:0008218">
    <property type="term" value="P:bioluminescence"/>
    <property type="evidence" value="ECO:0007669"/>
    <property type="project" value="InterPro"/>
</dbReference>
<dbReference type="Proteomes" id="UP000620596">
    <property type="component" value="Unassembled WGS sequence"/>
</dbReference>
<dbReference type="SUPFAM" id="SSF56801">
    <property type="entry name" value="Acetyl-CoA synthetase-like"/>
    <property type="match status" value="1"/>
</dbReference>